<organism evidence="2 3">
    <name type="scientific">Lentithecium fluviatile CBS 122367</name>
    <dbReference type="NCBI Taxonomy" id="1168545"/>
    <lineage>
        <taxon>Eukaryota</taxon>
        <taxon>Fungi</taxon>
        <taxon>Dikarya</taxon>
        <taxon>Ascomycota</taxon>
        <taxon>Pezizomycotina</taxon>
        <taxon>Dothideomycetes</taxon>
        <taxon>Pleosporomycetidae</taxon>
        <taxon>Pleosporales</taxon>
        <taxon>Massarineae</taxon>
        <taxon>Lentitheciaceae</taxon>
        <taxon>Lentithecium</taxon>
    </lineage>
</organism>
<reference evidence="2" key="1">
    <citation type="journal article" date="2020" name="Stud. Mycol.">
        <title>101 Dothideomycetes genomes: a test case for predicting lifestyles and emergence of pathogens.</title>
        <authorList>
            <person name="Haridas S."/>
            <person name="Albert R."/>
            <person name="Binder M."/>
            <person name="Bloem J."/>
            <person name="Labutti K."/>
            <person name="Salamov A."/>
            <person name="Andreopoulos B."/>
            <person name="Baker S."/>
            <person name="Barry K."/>
            <person name="Bills G."/>
            <person name="Bluhm B."/>
            <person name="Cannon C."/>
            <person name="Castanera R."/>
            <person name="Culley D."/>
            <person name="Daum C."/>
            <person name="Ezra D."/>
            <person name="Gonzalez J."/>
            <person name="Henrissat B."/>
            <person name="Kuo A."/>
            <person name="Liang C."/>
            <person name="Lipzen A."/>
            <person name="Lutzoni F."/>
            <person name="Magnuson J."/>
            <person name="Mondo S."/>
            <person name="Nolan M."/>
            <person name="Ohm R."/>
            <person name="Pangilinan J."/>
            <person name="Park H.-J."/>
            <person name="Ramirez L."/>
            <person name="Alfaro M."/>
            <person name="Sun H."/>
            <person name="Tritt A."/>
            <person name="Yoshinaga Y."/>
            <person name="Zwiers L.-H."/>
            <person name="Turgeon B."/>
            <person name="Goodwin S."/>
            <person name="Spatafora J."/>
            <person name="Crous P."/>
            <person name="Grigoriev I."/>
        </authorList>
    </citation>
    <scope>NUCLEOTIDE SEQUENCE</scope>
    <source>
        <strain evidence="2">CBS 122367</strain>
    </source>
</reference>
<dbReference type="PANTHER" id="PTHR30383">
    <property type="entry name" value="THIOESTERASE 1/PROTEASE 1/LYSOPHOSPHOLIPASE L1"/>
    <property type="match status" value="1"/>
</dbReference>
<evidence type="ECO:0000313" key="2">
    <source>
        <dbReference type="EMBL" id="KAF2688089.1"/>
    </source>
</evidence>
<dbReference type="Pfam" id="PF13472">
    <property type="entry name" value="Lipase_GDSL_2"/>
    <property type="match status" value="1"/>
</dbReference>
<gene>
    <name evidence="2" type="ORF">K458DRAFT_485223</name>
</gene>
<protein>
    <submittedName>
        <fullName evidence="2">Carbohydrate esterase family 3 protein</fullName>
    </submittedName>
</protein>
<dbReference type="OrthoDB" id="2119228at2759"/>
<name>A0A6G1JD80_9PLEO</name>
<keyword evidence="3" id="KW-1185">Reference proteome</keyword>
<dbReference type="InterPro" id="IPR036514">
    <property type="entry name" value="SGNH_hydro_sf"/>
</dbReference>
<feature type="domain" description="SGNH hydrolase-type esterase" evidence="1">
    <location>
        <begin position="84"/>
        <end position="217"/>
    </location>
</feature>
<dbReference type="SUPFAM" id="SSF52266">
    <property type="entry name" value="SGNH hydrolase"/>
    <property type="match status" value="1"/>
</dbReference>
<sequence length="235" mass="25759">MYNPRNLITDLNLISLALPTTAHPRPTRIMHLGASIVTESCWRAYVWQALHSFGITNIDFVGSNSGPATCTLSGTTVPYDSSHEGHSGSKVTGYAGHGNVIPWLEAAEPDVVLMHVGTNDASALVSVEDFLSAYDTLLAEMRAQNEGMRIVVSKLIPIDVEKFGQEIADRIVEYNDALEWWVEENWTECSPVLLVDVYEGYEVEGMTRDGKHPNEAGDVFMAGKFSGALLDVLVM</sequence>
<dbReference type="Gene3D" id="3.40.50.1110">
    <property type="entry name" value="SGNH hydrolase"/>
    <property type="match status" value="1"/>
</dbReference>
<evidence type="ECO:0000259" key="1">
    <source>
        <dbReference type="Pfam" id="PF13472"/>
    </source>
</evidence>
<accession>A0A6G1JD80</accession>
<dbReference type="AlphaFoldDB" id="A0A6G1JD80"/>
<dbReference type="GO" id="GO:0004622">
    <property type="term" value="F:phosphatidylcholine lysophospholipase activity"/>
    <property type="evidence" value="ECO:0007669"/>
    <property type="project" value="TreeGrafter"/>
</dbReference>
<dbReference type="InterPro" id="IPR013830">
    <property type="entry name" value="SGNH_hydro"/>
</dbReference>
<dbReference type="EMBL" id="MU005574">
    <property type="protein sequence ID" value="KAF2688089.1"/>
    <property type="molecule type" value="Genomic_DNA"/>
</dbReference>
<proteinExistence type="predicted"/>
<evidence type="ECO:0000313" key="3">
    <source>
        <dbReference type="Proteomes" id="UP000799291"/>
    </source>
</evidence>
<dbReference type="Proteomes" id="UP000799291">
    <property type="component" value="Unassembled WGS sequence"/>
</dbReference>
<dbReference type="PANTHER" id="PTHR30383:SF2">
    <property type="entry name" value="CELLULOSE-BINDING PROTEIN"/>
    <property type="match status" value="1"/>
</dbReference>
<dbReference type="InterPro" id="IPR051532">
    <property type="entry name" value="Ester_Hydrolysis_Enzymes"/>
</dbReference>
<dbReference type="CDD" id="cd01833">
    <property type="entry name" value="XynB_like"/>
    <property type="match status" value="1"/>
</dbReference>